<accession>A0A0E9TD08</accession>
<organism evidence="1">
    <name type="scientific">Anguilla anguilla</name>
    <name type="common">European freshwater eel</name>
    <name type="synonym">Muraena anguilla</name>
    <dbReference type="NCBI Taxonomy" id="7936"/>
    <lineage>
        <taxon>Eukaryota</taxon>
        <taxon>Metazoa</taxon>
        <taxon>Chordata</taxon>
        <taxon>Craniata</taxon>
        <taxon>Vertebrata</taxon>
        <taxon>Euteleostomi</taxon>
        <taxon>Actinopterygii</taxon>
        <taxon>Neopterygii</taxon>
        <taxon>Teleostei</taxon>
        <taxon>Anguilliformes</taxon>
        <taxon>Anguillidae</taxon>
        <taxon>Anguilla</taxon>
    </lineage>
</organism>
<protein>
    <submittedName>
        <fullName evidence="1">Uncharacterized protein</fullName>
    </submittedName>
</protein>
<reference evidence="1" key="2">
    <citation type="journal article" date="2015" name="Fish Shellfish Immunol.">
        <title>Early steps in the European eel (Anguilla anguilla)-Vibrio vulnificus interaction in the gills: Role of the RtxA13 toxin.</title>
        <authorList>
            <person name="Callol A."/>
            <person name="Pajuelo D."/>
            <person name="Ebbesson L."/>
            <person name="Teles M."/>
            <person name="MacKenzie S."/>
            <person name="Amaro C."/>
        </authorList>
    </citation>
    <scope>NUCLEOTIDE SEQUENCE</scope>
</reference>
<dbReference type="EMBL" id="GBXM01056988">
    <property type="protein sequence ID" value="JAH51589.1"/>
    <property type="molecule type" value="Transcribed_RNA"/>
</dbReference>
<name>A0A0E9TD08_ANGAN</name>
<dbReference type="AlphaFoldDB" id="A0A0E9TD08"/>
<reference evidence="1" key="1">
    <citation type="submission" date="2014-11" db="EMBL/GenBank/DDBJ databases">
        <authorList>
            <person name="Amaro Gonzalez C."/>
        </authorList>
    </citation>
    <scope>NUCLEOTIDE SEQUENCE</scope>
</reference>
<sequence>MGRHQLRDLQLETMQVWHFTF</sequence>
<proteinExistence type="predicted"/>
<evidence type="ECO:0000313" key="1">
    <source>
        <dbReference type="EMBL" id="JAH51589.1"/>
    </source>
</evidence>